<feature type="transmembrane region" description="Helical" evidence="2">
    <location>
        <begin position="736"/>
        <end position="760"/>
    </location>
</feature>
<name>A0A343JQ84_9CAUD</name>
<organism evidence="4 5">
    <name type="scientific">Lactococcus phage 63302</name>
    <dbReference type="NCBI Taxonomy" id="2029670"/>
    <lineage>
        <taxon>Viruses</taxon>
        <taxon>Duplodnaviria</taxon>
        <taxon>Heunggongvirae</taxon>
        <taxon>Uroviricota</taxon>
        <taxon>Caudoviricetes</taxon>
        <taxon>Skunavirus</taxon>
        <taxon>Skunavirus sv63302</taxon>
    </lineage>
</organism>
<keyword evidence="2" id="KW-0812">Transmembrane</keyword>
<protein>
    <submittedName>
        <fullName evidence="4">Tape measure protein</fullName>
    </submittedName>
</protein>
<sequence>MASNAKFEVEIYGNVTKFENSLKGVNTAMSGLRGEAKNLREALKLDPTNTSKMAQLQKNLQTQLGLSRDKATKLKEELSTVDKGTSAGQKKWLQLTRDLGTAETQANRLEGEIKQVEGAIKSGSWNIDAKMDTKGVNSGIDGMKSRFSGLREIAVGVFRQIGSSAVSAVGNGLKGWISDAMDTQTAMIALKNTMKFKGNAEDFDYVSNSMQKLARDTNANSEDTLKLSTTFIGLGDSAKVAVGKTEALVKANQAFGGTGENLKGVAQAYGQMSASGKVTAENINQLTDNNTALSASLKDTVMQMNPQLQQYDSFNDAVTDGAVSMDMLDKAMQKAADGSGGATKTIRDTWSGFNEDLSQALIPTLEALTPVINAIIGKMDEWGKNAGKSVENIVKWITTLWEELKVSGTLTEFGRVWENVKSILGSVGSIIMNVVKSFLPLEKAPKSSADAIGDTMEVLWGLAESLQKATAKIADFLKKVSESKGTMDAIKASLVALTAGFVAFKIGTGIVTAIGTFKKLQTAIKAGTGVMKAFNVVAAINPYVLIAAAIAAVVAGLVYFFTQTETGKKAWSSFVDFLKSAWDGIVSFFSGIGQWFADIWNGVVDGAKGIWQGLVDWFSRIVQGIQNIWNGITTFFTNLWTTVVTGIQTAWAGVTGFFTGLWNGIVNIVKTVFTTISSLVTGAYNWFVTTFQPLISFYQSIFNLIGSIINLAFQLILAIIRGAYQLVVNAWKGLSAWFGGIFNAVSSVVSTVFSAIGGFAVSTWNLVRSVWSVVSGFFSGIFNAVRGIVSSVFSAIGSFASSAWGVVRSIWSVVSGFFSGIFNSVRSVVSGVFGALGGFASNAWSRISGVFSGVGDFFSGAFNGAKSTVSGVFDAFGGFASNAYNAITGAFNGIGDFFSGLFGGIKNTIDNALGGVTSTINNISGTINGIAGKLSGLFKGSMVVGLTDVNLSSSGYGLSTNSVSSDNRTYNTFNVQGGAGQDVSNLARAIRREFDLGRA</sequence>
<evidence type="ECO:0000313" key="4">
    <source>
        <dbReference type="EMBL" id="ASZ71657.1"/>
    </source>
</evidence>
<evidence type="ECO:0000313" key="5">
    <source>
        <dbReference type="Proteomes" id="UP000256951"/>
    </source>
</evidence>
<keyword evidence="5" id="KW-1185">Reference proteome</keyword>
<gene>
    <name evidence="4" type="ORF">63302_15</name>
</gene>
<dbReference type="InterPro" id="IPR013491">
    <property type="entry name" value="Tape_meas_N"/>
</dbReference>
<dbReference type="Gene3D" id="1.20.120.20">
    <property type="entry name" value="Apolipoprotein"/>
    <property type="match status" value="1"/>
</dbReference>
<proteinExistence type="predicted"/>
<dbReference type="GO" id="GO:0098003">
    <property type="term" value="P:viral tail assembly"/>
    <property type="evidence" value="ECO:0007669"/>
    <property type="project" value="UniProtKB-KW"/>
</dbReference>
<dbReference type="Proteomes" id="UP000256951">
    <property type="component" value="Segment"/>
</dbReference>
<evidence type="ECO:0000256" key="2">
    <source>
        <dbReference type="SAM" id="Phobius"/>
    </source>
</evidence>
<feature type="domain" description="Tape measure protein N-terminal" evidence="3">
    <location>
        <begin position="180"/>
        <end position="362"/>
    </location>
</feature>
<feature type="transmembrane region" description="Helical" evidence="2">
    <location>
        <begin position="700"/>
        <end position="724"/>
    </location>
</feature>
<dbReference type="EMBL" id="MF448566">
    <property type="protein sequence ID" value="ASZ71657.1"/>
    <property type="molecule type" value="Genomic_DNA"/>
</dbReference>
<evidence type="ECO:0000259" key="3">
    <source>
        <dbReference type="Pfam" id="PF20155"/>
    </source>
</evidence>
<accession>A0A343JQ84</accession>
<evidence type="ECO:0000256" key="1">
    <source>
        <dbReference type="ARBA" id="ARBA00022465"/>
    </source>
</evidence>
<keyword evidence="2" id="KW-0472">Membrane</keyword>
<feature type="transmembrane region" description="Helical" evidence="2">
    <location>
        <begin position="766"/>
        <end position="785"/>
    </location>
</feature>
<feature type="transmembrane region" description="Helical" evidence="2">
    <location>
        <begin position="817"/>
        <end position="839"/>
    </location>
</feature>
<reference evidence="4 5" key="1">
    <citation type="submission" date="2017-07" db="EMBL/GenBank/DDBJ databases">
        <title>Comparative genome analysis of lactococcal phages belonging to the virulent 936 group.</title>
        <authorList>
            <person name="Oliveira J."/>
        </authorList>
    </citation>
    <scope>NUCLEOTIDE SEQUENCE [LARGE SCALE GENOMIC DNA]</scope>
</reference>
<feature type="transmembrane region" description="Helical" evidence="2">
    <location>
        <begin position="494"/>
        <end position="515"/>
    </location>
</feature>
<keyword evidence="2" id="KW-1133">Transmembrane helix</keyword>
<feature type="transmembrane region" description="Helical" evidence="2">
    <location>
        <begin position="536"/>
        <end position="561"/>
    </location>
</feature>
<keyword evidence="1" id="KW-1245">Viral tail assembly</keyword>
<dbReference type="Gene3D" id="1.10.287.1490">
    <property type="match status" value="1"/>
</dbReference>
<keyword evidence="1" id="KW-1188">Viral release from host cell</keyword>
<feature type="transmembrane region" description="Helical" evidence="2">
    <location>
        <begin position="668"/>
        <end position="688"/>
    </location>
</feature>
<dbReference type="NCBIfam" id="TIGR02675">
    <property type="entry name" value="tape_meas_nterm"/>
    <property type="match status" value="1"/>
</dbReference>
<feature type="transmembrane region" description="Helical" evidence="2">
    <location>
        <begin position="639"/>
        <end position="661"/>
    </location>
</feature>
<dbReference type="PANTHER" id="PTHR37813">
    <property type="entry name" value="FELS-2 PROPHAGE PROTEIN"/>
    <property type="match status" value="1"/>
</dbReference>
<dbReference type="PANTHER" id="PTHR37813:SF1">
    <property type="entry name" value="FELS-2 PROPHAGE PROTEIN"/>
    <property type="match status" value="1"/>
</dbReference>
<dbReference type="Pfam" id="PF20155">
    <property type="entry name" value="TMP_3"/>
    <property type="match status" value="1"/>
</dbReference>